<dbReference type="EMBL" id="MW978788">
    <property type="protein sequence ID" value="QWP89206.1"/>
    <property type="molecule type" value="Genomic_DNA"/>
</dbReference>
<reference evidence="2" key="1">
    <citation type="journal article" date="2021" name="Antibiotics">
        <title>Does an Antibiotic Stewardship Applied in a Pig Farm Lead to Low ESBL Prevalence?</title>
        <authorList>
            <person name="Fournier C."/>
            <person name="Nordmann P."/>
            <person name="Pittet O."/>
            <person name="Poirel L."/>
        </authorList>
    </citation>
    <scope>NUCLEOTIDE SEQUENCE</scope>
    <source>
        <plasmid evidence="2">pCTX-M-1.A</plasmid>
    </source>
</reference>
<sequence>MMCKPCTGVFLRSGTFIYLYANLHSWDVTRPAATAPLPADRPPGVPPCLLYSITADRCCRLDAPQNPHGRPDTLCRSVAPPDQWQKCHLRADLLPGPAAVRRLLSHAVLPGGGPVLPAVGCATAHWRPSALLPAAGSERAGYAASRHPPDDGRRRAGLARGFPASLQHPFYVPRQHGSWPFFIKGSQQ</sequence>
<feature type="region of interest" description="Disordered" evidence="1">
    <location>
        <begin position="138"/>
        <end position="157"/>
    </location>
</feature>
<organism evidence="2">
    <name type="scientific">Escherichia coli</name>
    <dbReference type="NCBI Taxonomy" id="562"/>
    <lineage>
        <taxon>Bacteria</taxon>
        <taxon>Pseudomonadati</taxon>
        <taxon>Pseudomonadota</taxon>
        <taxon>Gammaproteobacteria</taxon>
        <taxon>Enterobacterales</taxon>
        <taxon>Enterobacteriaceae</taxon>
        <taxon>Escherichia</taxon>
    </lineage>
</organism>
<gene>
    <name evidence="2" type="ORF">IHCLGBEB_00009</name>
</gene>
<proteinExistence type="predicted"/>
<protein>
    <submittedName>
        <fullName evidence="2">Uncharacterized protein</fullName>
    </submittedName>
</protein>
<name>A0A8F1IES2_ECOLX</name>
<evidence type="ECO:0000313" key="2">
    <source>
        <dbReference type="EMBL" id="QWP89206.1"/>
    </source>
</evidence>
<dbReference type="AlphaFoldDB" id="A0A8F1IES2"/>
<accession>A0A8F1IES2</accession>
<evidence type="ECO:0000256" key="1">
    <source>
        <dbReference type="SAM" id="MobiDB-lite"/>
    </source>
</evidence>
<geneLocation type="plasmid" evidence="2">
    <name>pCTX-M-1.A</name>
</geneLocation>
<keyword evidence="2" id="KW-0614">Plasmid</keyword>